<evidence type="ECO:0000259" key="3">
    <source>
        <dbReference type="Pfam" id="PF14226"/>
    </source>
</evidence>
<dbReference type="AlphaFoldDB" id="A0A8J4VK27"/>
<reference evidence="4" key="1">
    <citation type="submission" date="2020-03" db="EMBL/GenBank/DDBJ databases">
        <title>Castanea mollissima Vanexum genome sequencing.</title>
        <authorList>
            <person name="Staton M."/>
        </authorList>
    </citation>
    <scope>NUCLEOTIDE SEQUENCE</scope>
    <source>
        <tissue evidence="4">Leaf</tissue>
    </source>
</reference>
<dbReference type="InterPro" id="IPR027443">
    <property type="entry name" value="IPNS-like_sf"/>
</dbReference>
<organism evidence="4 5">
    <name type="scientific">Castanea mollissima</name>
    <name type="common">Chinese chestnut</name>
    <dbReference type="NCBI Taxonomy" id="60419"/>
    <lineage>
        <taxon>Eukaryota</taxon>
        <taxon>Viridiplantae</taxon>
        <taxon>Streptophyta</taxon>
        <taxon>Embryophyta</taxon>
        <taxon>Tracheophyta</taxon>
        <taxon>Spermatophyta</taxon>
        <taxon>Magnoliopsida</taxon>
        <taxon>eudicotyledons</taxon>
        <taxon>Gunneridae</taxon>
        <taxon>Pentapetalae</taxon>
        <taxon>rosids</taxon>
        <taxon>fabids</taxon>
        <taxon>Fagales</taxon>
        <taxon>Fagaceae</taxon>
        <taxon>Castanea</taxon>
    </lineage>
</organism>
<gene>
    <name evidence="4" type="ORF">CMV_011972</name>
</gene>
<evidence type="ECO:0000256" key="1">
    <source>
        <dbReference type="ARBA" id="ARBA00022723"/>
    </source>
</evidence>
<accession>A0A8J4VK27</accession>
<dbReference type="GO" id="GO:0046872">
    <property type="term" value="F:metal ion binding"/>
    <property type="evidence" value="ECO:0007669"/>
    <property type="project" value="UniProtKB-KW"/>
</dbReference>
<dbReference type="SUPFAM" id="SSF51197">
    <property type="entry name" value="Clavaminate synthase-like"/>
    <property type="match status" value="1"/>
</dbReference>
<protein>
    <recommendedName>
        <fullName evidence="3">Non-haem dioxygenase N-terminal domain-containing protein</fullName>
    </recommendedName>
</protein>
<dbReference type="PANTHER" id="PTHR47990">
    <property type="entry name" value="2-OXOGLUTARATE (2OG) AND FE(II)-DEPENDENT OXYGENASE SUPERFAMILY PROTEIN-RELATED"/>
    <property type="match status" value="1"/>
</dbReference>
<keyword evidence="5" id="KW-1185">Reference proteome</keyword>
<dbReference type="Proteomes" id="UP000737018">
    <property type="component" value="Unassembled WGS sequence"/>
</dbReference>
<feature type="domain" description="Non-haem dioxygenase N-terminal" evidence="3">
    <location>
        <begin position="12"/>
        <end position="86"/>
    </location>
</feature>
<comment type="caution">
    <text evidence="4">The sequence shown here is derived from an EMBL/GenBank/DDBJ whole genome shotgun (WGS) entry which is preliminary data.</text>
</comment>
<keyword evidence="1" id="KW-0479">Metal-binding</keyword>
<evidence type="ECO:0000313" key="4">
    <source>
        <dbReference type="EMBL" id="KAF3963658.1"/>
    </source>
</evidence>
<proteinExistence type="predicted"/>
<dbReference type="EMBL" id="JRKL02001502">
    <property type="protein sequence ID" value="KAF3963658.1"/>
    <property type="molecule type" value="Genomic_DNA"/>
</dbReference>
<keyword evidence="2" id="KW-0408">Iron</keyword>
<sequence length="193" mass="21436">MSSQTPLGSKDLPTIDLWDLRSNVSKSIVEACDQFGFFKVINHGVPKEITEKVPQEGFSFFAKPTFVKQQAAQASPANPLGYGHKNIGALGDKGELEYLLLSTHPFYIAEKFITISDDPSRFSSTVNHYIQAVRDLTCELLELIAEGLYVKDKSVFSGLIRDVESDSLLRLNYYLPTSKDDILGLENILTLSS</sequence>
<evidence type="ECO:0000256" key="2">
    <source>
        <dbReference type="ARBA" id="ARBA00023004"/>
    </source>
</evidence>
<name>A0A8J4VK27_9ROSI</name>
<dbReference type="InterPro" id="IPR026992">
    <property type="entry name" value="DIOX_N"/>
</dbReference>
<dbReference type="Gene3D" id="2.60.120.330">
    <property type="entry name" value="B-lactam Antibiotic, Isopenicillin N Synthase, Chain"/>
    <property type="match status" value="1"/>
</dbReference>
<dbReference type="Pfam" id="PF14226">
    <property type="entry name" value="DIOX_N"/>
    <property type="match status" value="1"/>
</dbReference>
<evidence type="ECO:0000313" key="5">
    <source>
        <dbReference type="Proteomes" id="UP000737018"/>
    </source>
</evidence>
<dbReference type="OrthoDB" id="288590at2759"/>
<dbReference type="InterPro" id="IPR050231">
    <property type="entry name" value="Iron_ascorbate_oxido_reductase"/>
</dbReference>